<dbReference type="Gene3D" id="3.30.470.20">
    <property type="entry name" value="ATP-grasp fold, B domain"/>
    <property type="match status" value="1"/>
</dbReference>
<dbReference type="EMBL" id="JZKT01000013">
    <property type="protein sequence ID" value="KJX36673.1"/>
    <property type="molecule type" value="Genomic_DNA"/>
</dbReference>
<keyword evidence="1" id="KW-0436">Ligase</keyword>
<dbReference type="NCBIfam" id="NF005543">
    <property type="entry name" value="PRK07206.1"/>
    <property type="match status" value="1"/>
</dbReference>
<dbReference type="GO" id="GO:0016874">
    <property type="term" value="F:ligase activity"/>
    <property type="evidence" value="ECO:0007669"/>
    <property type="project" value="UniProtKB-KW"/>
</dbReference>
<reference evidence="6 7" key="1">
    <citation type="submission" date="2015-02" db="EMBL/GenBank/DDBJ databases">
        <authorList>
            <person name="Adams M."/>
            <person name="Sutton G."/>
            <person name="Nelson K."/>
            <person name="Bonomo R."/>
            <person name="McCorrison J."/>
            <person name="Sanka R."/>
            <person name="Brinkac L."/>
            <person name="Nierman W."/>
        </authorList>
    </citation>
    <scope>NUCLEOTIDE SEQUENCE [LARGE SCALE GENOMIC DNA]</scope>
    <source>
        <strain evidence="6 7">CIDEIMsCOL9</strain>
    </source>
</reference>
<name>A0AAW3HJ47_9ENTR</name>
<comment type="caution">
    <text evidence="6">The sequence shown here is derived from an EMBL/GenBank/DDBJ whole genome shotgun (WGS) entry which is preliminary data.</text>
</comment>
<evidence type="ECO:0000256" key="3">
    <source>
        <dbReference type="ARBA" id="ARBA00022840"/>
    </source>
</evidence>
<gene>
    <name evidence="6" type="ORF">SG71_10170</name>
</gene>
<dbReference type="PANTHER" id="PTHR43585">
    <property type="entry name" value="FUMIPYRROLE BIOSYNTHESIS PROTEIN C"/>
    <property type="match status" value="1"/>
</dbReference>
<protein>
    <recommendedName>
        <fullName evidence="5">ATP-grasp domain-containing protein</fullName>
    </recommendedName>
</protein>
<evidence type="ECO:0000256" key="2">
    <source>
        <dbReference type="ARBA" id="ARBA00022741"/>
    </source>
</evidence>
<dbReference type="SUPFAM" id="SSF56059">
    <property type="entry name" value="Glutathione synthetase ATP-binding domain-like"/>
    <property type="match status" value="1"/>
</dbReference>
<evidence type="ECO:0000259" key="5">
    <source>
        <dbReference type="PROSITE" id="PS50975"/>
    </source>
</evidence>
<dbReference type="GO" id="GO:0046872">
    <property type="term" value="F:metal ion binding"/>
    <property type="evidence" value="ECO:0007669"/>
    <property type="project" value="InterPro"/>
</dbReference>
<evidence type="ECO:0000313" key="7">
    <source>
        <dbReference type="Proteomes" id="UP000033354"/>
    </source>
</evidence>
<dbReference type="InterPro" id="IPR011761">
    <property type="entry name" value="ATP-grasp"/>
</dbReference>
<dbReference type="GeneID" id="63141865"/>
<dbReference type="AlphaFoldDB" id="A0AAW3HJ47"/>
<keyword evidence="7" id="KW-1185">Reference proteome</keyword>
<keyword evidence="3 4" id="KW-0067">ATP-binding</keyword>
<evidence type="ECO:0000256" key="1">
    <source>
        <dbReference type="ARBA" id="ARBA00022598"/>
    </source>
</evidence>
<dbReference type="InterPro" id="IPR052032">
    <property type="entry name" value="ATP-dep_AA_Ligase"/>
</dbReference>
<evidence type="ECO:0000313" key="6">
    <source>
        <dbReference type="EMBL" id="KJX36673.1"/>
    </source>
</evidence>
<sequence length="422" mass="47202">MQNKTVLVVDPFSSGAAYANRIKTLYGYNVIALITNNQLPSAVMATFRQEDYSKVFYSRDFEETVQLIERALGHAPDFIVCGSEPGVAVFDKLCSHWNLLPNVPEKSLARRDKYLMQRQLMQDGIRYIPHHKSGSLDEILQWCATHPFDEYVVKPVCSFGTEGVFFCKTISDVKKAFHALIDTRDYSGNKNAELLIEQRIDGTEYVVDAVSSQGEHFIVNLFKYIKHEINGVPIYQQMIAEPVDAHPELVSYVKTVLTSLGIRHGTSHNEVILSDKGPVLVESGARMHGGLGPRLVEACNSHSLIDLSLLVRISPREFADKTALQPVLKQYAAEYFLTSKHAGTVKSVEIESRCNSLESYGFTVCKYNAGDYLEKTVDLVTSYGRVVLFHSDRAQLERDAKAITGMEETGMLMALEGDYLPA</sequence>
<evidence type="ECO:0000256" key="4">
    <source>
        <dbReference type="PROSITE-ProRule" id="PRU00409"/>
    </source>
</evidence>
<dbReference type="RefSeq" id="WP_032639550.1">
    <property type="nucleotide sequence ID" value="NZ_CP043318.1"/>
</dbReference>
<dbReference type="Pfam" id="PF13535">
    <property type="entry name" value="ATP-grasp_4"/>
    <property type="match status" value="1"/>
</dbReference>
<dbReference type="Proteomes" id="UP000033354">
    <property type="component" value="Unassembled WGS sequence"/>
</dbReference>
<keyword evidence="2 4" id="KW-0547">Nucleotide-binding</keyword>
<feature type="domain" description="ATP-grasp" evidence="5">
    <location>
        <begin position="117"/>
        <end position="313"/>
    </location>
</feature>
<dbReference type="PROSITE" id="PS50975">
    <property type="entry name" value="ATP_GRASP"/>
    <property type="match status" value="1"/>
</dbReference>
<proteinExistence type="predicted"/>
<organism evidence="6 7">
    <name type="scientific">Enterobacter chengduensis</name>
    <dbReference type="NCBI Taxonomy" id="2494701"/>
    <lineage>
        <taxon>Bacteria</taxon>
        <taxon>Pseudomonadati</taxon>
        <taxon>Pseudomonadota</taxon>
        <taxon>Gammaproteobacteria</taxon>
        <taxon>Enterobacterales</taxon>
        <taxon>Enterobacteriaceae</taxon>
        <taxon>Enterobacter</taxon>
        <taxon>Enterobacter cloacae complex</taxon>
    </lineage>
</organism>
<accession>A0AAW3HJ47</accession>
<dbReference type="PANTHER" id="PTHR43585:SF2">
    <property type="entry name" value="ATP-GRASP ENZYME FSQD"/>
    <property type="match status" value="1"/>
</dbReference>
<dbReference type="GO" id="GO:0005524">
    <property type="term" value="F:ATP binding"/>
    <property type="evidence" value="ECO:0007669"/>
    <property type="project" value="UniProtKB-UniRule"/>
</dbReference>